<protein>
    <submittedName>
        <fullName evidence="2">Uncharacterized protein</fullName>
    </submittedName>
</protein>
<evidence type="ECO:0000256" key="1">
    <source>
        <dbReference type="SAM" id="Phobius"/>
    </source>
</evidence>
<accession>A0ABQ1EUD2</accession>
<dbReference type="RefSeq" id="WP_229742498.1">
    <property type="nucleotide sequence ID" value="NZ_BMDU01000002.1"/>
</dbReference>
<sequence>MSSDSEQRQGAGVAERENDLLAWVGAGIAFALMMQVAPFRWAVYALVAWLGFLAFQDWWSEHELPASSPIAEWTIEEQALQSNAADQQLRDSVKGWFQNHGREALESATLVGRLYECDTPDQPIDRCTPVSESHDNLSLDLKPGFRTHFTVYPQFSGAGGLNPRVVWNMRNIVADNDWKLDQ</sequence>
<keyword evidence="1" id="KW-0472">Membrane</keyword>
<evidence type="ECO:0000313" key="2">
    <source>
        <dbReference type="EMBL" id="GFZ86499.1"/>
    </source>
</evidence>
<name>A0ABQ1EUD2_SPHSA</name>
<gene>
    <name evidence="2" type="ORF">GCM10019071_14840</name>
</gene>
<dbReference type="Proteomes" id="UP000628109">
    <property type="component" value="Unassembled WGS sequence"/>
</dbReference>
<keyword evidence="1" id="KW-1133">Transmembrane helix</keyword>
<feature type="transmembrane region" description="Helical" evidence="1">
    <location>
        <begin position="20"/>
        <end position="36"/>
    </location>
</feature>
<evidence type="ECO:0000313" key="3">
    <source>
        <dbReference type="Proteomes" id="UP000628109"/>
    </source>
</evidence>
<comment type="caution">
    <text evidence="2">The sequence shown here is derived from an EMBL/GenBank/DDBJ whole genome shotgun (WGS) entry which is preliminary data.</text>
</comment>
<keyword evidence="1" id="KW-0812">Transmembrane</keyword>
<reference evidence="3" key="1">
    <citation type="journal article" date="2019" name="Int. J. Syst. Evol. Microbiol.">
        <title>The Global Catalogue of Microorganisms (GCM) 10K type strain sequencing project: providing services to taxonomists for standard genome sequencing and annotation.</title>
        <authorList>
            <consortium name="The Broad Institute Genomics Platform"/>
            <consortium name="The Broad Institute Genome Sequencing Center for Infectious Disease"/>
            <person name="Wu L."/>
            <person name="Ma J."/>
        </authorList>
    </citation>
    <scope>NUCLEOTIDE SEQUENCE [LARGE SCALE GENOMIC DNA]</scope>
    <source>
        <strain evidence="3">CCM 7327</strain>
    </source>
</reference>
<keyword evidence="3" id="KW-1185">Reference proteome</keyword>
<organism evidence="2 3">
    <name type="scientific">Sphingobium fuliginis (strain ATCC 27551)</name>
    <dbReference type="NCBI Taxonomy" id="336203"/>
    <lineage>
        <taxon>Bacteria</taxon>
        <taxon>Pseudomonadati</taxon>
        <taxon>Pseudomonadota</taxon>
        <taxon>Alphaproteobacteria</taxon>
        <taxon>Sphingomonadales</taxon>
        <taxon>Sphingomonadaceae</taxon>
        <taxon>Sphingobium</taxon>
    </lineage>
</organism>
<proteinExistence type="predicted"/>
<dbReference type="EMBL" id="BMDU01000002">
    <property type="protein sequence ID" value="GFZ86499.1"/>
    <property type="molecule type" value="Genomic_DNA"/>
</dbReference>